<protein>
    <submittedName>
        <fullName evidence="2">Uncharacterized protein</fullName>
    </submittedName>
</protein>
<dbReference type="AlphaFoldDB" id="A0A7R9WSP2"/>
<organism evidence="2">
    <name type="scientific">Craspedostauros australis</name>
    <dbReference type="NCBI Taxonomy" id="1486917"/>
    <lineage>
        <taxon>Eukaryota</taxon>
        <taxon>Sar</taxon>
        <taxon>Stramenopiles</taxon>
        <taxon>Ochrophyta</taxon>
        <taxon>Bacillariophyta</taxon>
        <taxon>Bacillariophyceae</taxon>
        <taxon>Bacillariophycidae</taxon>
        <taxon>Naviculales</taxon>
        <taxon>Naviculaceae</taxon>
        <taxon>Craspedostauros</taxon>
    </lineage>
</organism>
<evidence type="ECO:0000256" key="1">
    <source>
        <dbReference type="SAM" id="MobiDB-lite"/>
    </source>
</evidence>
<feature type="compositionally biased region" description="Acidic residues" evidence="1">
    <location>
        <begin position="165"/>
        <end position="181"/>
    </location>
</feature>
<gene>
    <name evidence="2" type="ORF">CAUS1442_LOCUS6283</name>
</gene>
<accession>A0A7R9WSP2</accession>
<reference evidence="2" key="1">
    <citation type="submission" date="2021-01" db="EMBL/GenBank/DDBJ databases">
        <authorList>
            <person name="Corre E."/>
            <person name="Pelletier E."/>
            <person name="Niang G."/>
            <person name="Scheremetjew M."/>
            <person name="Finn R."/>
            <person name="Kale V."/>
            <person name="Holt S."/>
            <person name="Cochrane G."/>
            <person name="Meng A."/>
            <person name="Brown T."/>
            <person name="Cohen L."/>
        </authorList>
    </citation>
    <scope>NUCLEOTIDE SEQUENCE</scope>
    <source>
        <strain evidence="2">CCMP3328</strain>
    </source>
</reference>
<feature type="region of interest" description="Disordered" evidence="1">
    <location>
        <begin position="158"/>
        <end position="221"/>
    </location>
</feature>
<sequence>MNLPWPSRALLLAQKNLTSQTASTAASRELLKAAEARRMEAYSARVARGNQAPAKRSKTGKSSPAKYRCSICGMIKEGHICPGKIVNPVDVRAPVAGGGVTSNAPADDDEEFLQACEEIATATTDGSFSKMTNPFATNTGDGADHSGMAALGQKPFKAEAGEVIDPNDVDDDDDDDSEEEMLLLPYDCRGFPKDDGNNDDDYDHGSGGNAPSASGMFVLHA</sequence>
<proteinExistence type="predicted"/>
<name>A0A7R9WSP2_9STRA</name>
<dbReference type="EMBL" id="HBEF01009999">
    <property type="protein sequence ID" value="CAD8334178.1"/>
    <property type="molecule type" value="Transcribed_RNA"/>
</dbReference>
<evidence type="ECO:0000313" key="2">
    <source>
        <dbReference type="EMBL" id="CAD8334178.1"/>
    </source>
</evidence>